<dbReference type="Gene3D" id="3.40.630.70">
    <property type="entry name" value="Leucyl/phenylalanyl-tRNA-protein transferase, C-terminal domain"/>
    <property type="match status" value="1"/>
</dbReference>
<comment type="catalytic activity">
    <reaction evidence="4">
        <text>L-phenylalanyl-tRNA(Phe) + an N-terminal L-alpha-aminoacyl-[protein] = an N-terminal L-phenylalanyl-L-alpha-aminoacyl-[protein] + tRNA(Phe)</text>
        <dbReference type="Rhea" id="RHEA:43632"/>
        <dbReference type="Rhea" id="RHEA-COMP:9668"/>
        <dbReference type="Rhea" id="RHEA-COMP:9699"/>
        <dbReference type="Rhea" id="RHEA-COMP:10636"/>
        <dbReference type="Rhea" id="RHEA-COMP:10637"/>
        <dbReference type="ChEBI" id="CHEBI:78442"/>
        <dbReference type="ChEBI" id="CHEBI:78531"/>
        <dbReference type="ChEBI" id="CHEBI:78597"/>
        <dbReference type="ChEBI" id="CHEBI:83561"/>
        <dbReference type="EC" id="2.3.2.6"/>
    </reaction>
</comment>
<dbReference type="RefSeq" id="WP_209736429.1">
    <property type="nucleotide sequence ID" value="NZ_CP072611.1"/>
</dbReference>
<protein>
    <recommendedName>
        <fullName evidence="4">Leucyl/phenylalanyl-tRNA--protein transferase</fullName>
        <ecNumber evidence="4">2.3.2.6</ecNumber>
    </recommendedName>
    <alternativeName>
        <fullName evidence="4">L/F-transferase</fullName>
    </alternativeName>
    <alternativeName>
        <fullName evidence="4">Leucyltransferase</fullName>
    </alternativeName>
    <alternativeName>
        <fullName evidence="4">Phenyalanyltransferase</fullName>
    </alternativeName>
</protein>
<evidence type="ECO:0000256" key="4">
    <source>
        <dbReference type="HAMAP-Rule" id="MF_00688"/>
    </source>
</evidence>
<dbReference type="PANTHER" id="PTHR30098:SF2">
    <property type="entry name" value="LEUCYL_PHENYLALANYL-TRNA--PROTEIN TRANSFERASE"/>
    <property type="match status" value="1"/>
</dbReference>
<comment type="catalytic activity">
    <reaction evidence="4">
        <text>N-terminal L-lysyl-[protein] + L-leucyl-tRNA(Leu) = N-terminal L-leucyl-L-lysyl-[protein] + tRNA(Leu) + H(+)</text>
        <dbReference type="Rhea" id="RHEA:12340"/>
        <dbReference type="Rhea" id="RHEA-COMP:9613"/>
        <dbReference type="Rhea" id="RHEA-COMP:9622"/>
        <dbReference type="Rhea" id="RHEA-COMP:12670"/>
        <dbReference type="Rhea" id="RHEA-COMP:12671"/>
        <dbReference type="ChEBI" id="CHEBI:15378"/>
        <dbReference type="ChEBI" id="CHEBI:65249"/>
        <dbReference type="ChEBI" id="CHEBI:78442"/>
        <dbReference type="ChEBI" id="CHEBI:78494"/>
        <dbReference type="ChEBI" id="CHEBI:133043"/>
        <dbReference type="EC" id="2.3.2.6"/>
    </reaction>
</comment>
<comment type="function">
    <text evidence="4">Functions in the N-end rule pathway of protein degradation where it conjugates Leu, Phe and, less efficiently, Met from aminoacyl-tRNAs to the N-termini of proteins containing an N-terminal arginine or lysine.</text>
</comment>
<gene>
    <name evidence="4 5" type="primary">aat</name>
    <name evidence="5" type="ORF">ACFSKQ_09585</name>
</gene>
<organism evidence="5 6">
    <name type="scientific">Aureimonas populi</name>
    <dbReference type="NCBI Taxonomy" id="1701758"/>
    <lineage>
        <taxon>Bacteria</taxon>
        <taxon>Pseudomonadati</taxon>
        <taxon>Pseudomonadota</taxon>
        <taxon>Alphaproteobacteria</taxon>
        <taxon>Hyphomicrobiales</taxon>
        <taxon>Aurantimonadaceae</taxon>
        <taxon>Aureimonas</taxon>
    </lineage>
</organism>
<evidence type="ECO:0000313" key="6">
    <source>
        <dbReference type="Proteomes" id="UP001597371"/>
    </source>
</evidence>
<evidence type="ECO:0000313" key="5">
    <source>
        <dbReference type="EMBL" id="MFD2237712.1"/>
    </source>
</evidence>
<comment type="caution">
    <text evidence="5">The sequence shown here is derived from an EMBL/GenBank/DDBJ whole genome shotgun (WGS) entry which is preliminary data.</text>
</comment>
<dbReference type="InterPro" id="IPR042203">
    <property type="entry name" value="Leu/Phe-tRNA_Trfase_C"/>
</dbReference>
<name>A0ABW5CM41_9HYPH</name>
<sequence>MAGSRENEPAITPAILLRAYACGVFPMGESADDPTIHWVEPTLRGVLLPGQFHLPRSLAKTMRKGVFGIRTDTAFPAVVDACAEPAPDRPQTWINAPIRELYLELFRMGHAHSVECWREGRLVGGLYGVSLGGAFFGESMFSRETDASKVALVALWDILMRGGYTLLDTQFLTTHLARFGAVEIERRHYLRLLDDALKREAHFQPAGAGTSESVLHSLSHTS</sequence>
<dbReference type="EMBL" id="JBHUIJ010000012">
    <property type="protein sequence ID" value="MFD2237712.1"/>
    <property type="molecule type" value="Genomic_DNA"/>
</dbReference>
<comment type="catalytic activity">
    <reaction evidence="4">
        <text>N-terminal L-arginyl-[protein] + L-leucyl-tRNA(Leu) = N-terminal L-leucyl-L-arginyl-[protein] + tRNA(Leu) + H(+)</text>
        <dbReference type="Rhea" id="RHEA:50416"/>
        <dbReference type="Rhea" id="RHEA-COMP:9613"/>
        <dbReference type="Rhea" id="RHEA-COMP:9622"/>
        <dbReference type="Rhea" id="RHEA-COMP:12672"/>
        <dbReference type="Rhea" id="RHEA-COMP:12673"/>
        <dbReference type="ChEBI" id="CHEBI:15378"/>
        <dbReference type="ChEBI" id="CHEBI:64719"/>
        <dbReference type="ChEBI" id="CHEBI:78442"/>
        <dbReference type="ChEBI" id="CHEBI:78494"/>
        <dbReference type="ChEBI" id="CHEBI:133044"/>
        <dbReference type="EC" id="2.3.2.6"/>
    </reaction>
</comment>
<comment type="similarity">
    <text evidence="4">Belongs to the L/F-transferase family.</text>
</comment>
<dbReference type="NCBIfam" id="TIGR00667">
    <property type="entry name" value="aat"/>
    <property type="match status" value="1"/>
</dbReference>
<keyword evidence="1 4" id="KW-0963">Cytoplasm</keyword>
<keyword evidence="2 4" id="KW-0808">Transferase</keyword>
<dbReference type="EC" id="2.3.2.6" evidence="4"/>
<dbReference type="Pfam" id="PF03588">
    <property type="entry name" value="Leu_Phe_trans"/>
    <property type="match status" value="1"/>
</dbReference>
<evidence type="ECO:0000256" key="3">
    <source>
        <dbReference type="ARBA" id="ARBA00023315"/>
    </source>
</evidence>
<dbReference type="GO" id="GO:0008914">
    <property type="term" value="F:leucyl-tRNA--protein transferase activity"/>
    <property type="evidence" value="ECO:0007669"/>
    <property type="project" value="UniProtKB-EC"/>
</dbReference>
<reference evidence="6" key="1">
    <citation type="journal article" date="2019" name="Int. J. Syst. Evol. Microbiol.">
        <title>The Global Catalogue of Microorganisms (GCM) 10K type strain sequencing project: providing services to taxonomists for standard genome sequencing and annotation.</title>
        <authorList>
            <consortium name="The Broad Institute Genomics Platform"/>
            <consortium name="The Broad Institute Genome Sequencing Center for Infectious Disease"/>
            <person name="Wu L."/>
            <person name="Ma J."/>
        </authorList>
    </citation>
    <scope>NUCLEOTIDE SEQUENCE [LARGE SCALE GENOMIC DNA]</scope>
    <source>
        <strain evidence="6">ZS-35-S2</strain>
    </source>
</reference>
<evidence type="ECO:0000256" key="1">
    <source>
        <dbReference type="ARBA" id="ARBA00022490"/>
    </source>
</evidence>
<dbReference type="InterPro" id="IPR016181">
    <property type="entry name" value="Acyl_CoA_acyltransferase"/>
</dbReference>
<dbReference type="SUPFAM" id="SSF55729">
    <property type="entry name" value="Acyl-CoA N-acyltransferases (Nat)"/>
    <property type="match status" value="1"/>
</dbReference>
<dbReference type="HAMAP" id="MF_00688">
    <property type="entry name" value="Leu_Phe_trans"/>
    <property type="match status" value="1"/>
</dbReference>
<keyword evidence="3 4" id="KW-0012">Acyltransferase</keyword>
<dbReference type="Proteomes" id="UP001597371">
    <property type="component" value="Unassembled WGS sequence"/>
</dbReference>
<dbReference type="PANTHER" id="PTHR30098">
    <property type="entry name" value="LEUCYL/PHENYLALANYL-TRNA--PROTEIN TRANSFERASE"/>
    <property type="match status" value="1"/>
</dbReference>
<proteinExistence type="inferred from homology"/>
<comment type="subcellular location">
    <subcellularLocation>
        <location evidence="4">Cytoplasm</location>
    </subcellularLocation>
</comment>
<keyword evidence="6" id="KW-1185">Reference proteome</keyword>
<evidence type="ECO:0000256" key="2">
    <source>
        <dbReference type="ARBA" id="ARBA00022679"/>
    </source>
</evidence>
<dbReference type="InterPro" id="IPR004616">
    <property type="entry name" value="Leu/Phe-tRNA_Trfase"/>
</dbReference>
<accession>A0ABW5CM41</accession>